<comment type="caution">
    <text evidence="3">The sequence shown here is derived from an EMBL/GenBank/DDBJ whole genome shotgun (WGS) entry which is preliminary data.</text>
</comment>
<dbReference type="InterPro" id="IPR004827">
    <property type="entry name" value="bZIP"/>
</dbReference>
<dbReference type="InterPro" id="IPR046347">
    <property type="entry name" value="bZIP_sf"/>
</dbReference>
<dbReference type="SMART" id="SM00338">
    <property type="entry name" value="BRLZ"/>
    <property type="match status" value="1"/>
</dbReference>
<reference evidence="3 4" key="1">
    <citation type="submission" date="2024-09" db="EMBL/GenBank/DDBJ databases">
        <title>A chromosome-level genome assembly of Gray's grenadier anchovy, Coilia grayii.</title>
        <authorList>
            <person name="Fu Z."/>
        </authorList>
    </citation>
    <scope>NUCLEOTIDE SEQUENCE [LARGE SCALE GENOMIC DNA]</scope>
    <source>
        <strain evidence="3">G4</strain>
        <tissue evidence="3">Muscle</tissue>
    </source>
</reference>
<evidence type="ECO:0000313" key="4">
    <source>
        <dbReference type="Proteomes" id="UP001591681"/>
    </source>
</evidence>
<name>A0ABD1IZC1_9TELE</name>
<dbReference type="EMBL" id="JBHFQA010000022">
    <property type="protein sequence ID" value="KAL2079711.1"/>
    <property type="molecule type" value="Genomic_DNA"/>
</dbReference>
<evidence type="ECO:0000259" key="2">
    <source>
        <dbReference type="PROSITE" id="PS50217"/>
    </source>
</evidence>
<dbReference type="Proteomes" id="UP001591681">
    <property type="component" value="Unassembled WGS sequence"/>
</dbReference>
<keyword evidence="4" id="KW-1185">Reference proteome</keyword>
<dbReference type="PANTHER" id="PTHR23351:SF51">
    <property type="entry name" value="BASIC LEUCINE ZIPPER TRANSCRIPTIONAL FACTOR ATF-LIKE"/>
    <property type="match status" value="1"/>
</dbReference>
<dbReference type="PROSITE" id="PS00036">
    <property type="entry name" value="BZIP_BASIC"/>
    <property type="match status" value="1"/>
</dbReference>
<dbReference type="SUPFAM" id="SSF57959">
    <property type="entry name" value="Leucine zipper domain"/>
    <property type="match status" value="1"/>
</dbReference>
<proteinExistence type="predicted"/>
<dbReference type="AlphaFoldDB" id="A0ABD1IZC1"/>
<dbReference type="PANTHER" id="PTHR23351">
    <property type="entry name" value="FOS TRANSCRIPTION FACTOR-RELATED"/>
    <property type="match status" value="1"/>
</dbReference>
<feature type="compositionally biased region" description="Low complexity" evidence="1">
    <location>
        <begin position="17"/>
        <end position="26"/>
    </location>
</feature>
<protein>
    <recommendedName>
        <fullName evidence="2">BZIP domain-containing protein</fullName>
    </recommendedName>
</protein>
<feature type="region of interest" description="Disordered" evidence="1">
    <location>
        <begin position="17"/>
        <end position="59"/>
    </location>
</feature>
<evidence type="ECO:0000256" key="1">
    <source>
        <dbReference type="SAM" id="MobiDB-lite"/>
    </source>
</evidence>
<sequence length="178" mass="19610">MPGVFMDTTILAESFASFSGEESQSSPDWGKDAIGPNRGKRKEKNRDAARKSRKKQTERADLLHEELQFLERSNAAFEKEIADLKAELKRYTTALQQHEPQCSLHSSSKPACHATPQLKAFSFTSTSTSTLAVNIDPMPVAGASLATRHGDALSDLSLTELLDSTDWTPTSSELWNLL</sequence>
<dbReference type="InterPro" id="IPR000837">
    <property type="entry name" value="AP-1"/>
</dbReference>
<gene>
    <name evidence="3" type="ORF">ACEWY4_025455</name>
</gene>
<accession>A0ABD1IZC1</accession>
<feature type="domain" description="BZIP" evidence="2">
    <location>
        <begin position="35"/>
        <end position="98"/>
    </location>
</feature>
<evidence type="ECO:0000313" key="3">
    <source>
        <dbReference type="EMBL" id="KAL2079711.1"/>
    </source>
</evidence>
<dbReference type="Pfam" id="PF07716">
    <property type="entry name" value="bZIP_2"/>
    <property type="match status" value="1"/>
</dbReference>
<dbReference type="PROSITE" id="PS50217">
    <property type="entry name" value="BZIP"/>
    <property type="match status" value="1"/>
</dbReference>
<dbReference type="PRINTS" id="PR00042">
    <property type="entry name" value="LEUZIPPRFOS"/>
</dbReference>
<organism evidence="3 4">
    <name type="scientific">Coilia grayii</name>
    <name type="common">Gray's grenadier anchovy</name>
    <dbReference type="NCBI Taxonomy" id="363190"/>
    <lineage>
        <taxon>Eukaryota</taxon>
        <taxon>Metazoa</taxon>
        <taxon>Chordata</taxon>
        <taxon>Craniata</taxon>
        <taxon>Vertebrata</taxon>
        <taxon>Euteleostomi</taxon>
        <taxon>Actinopterygii</taxon>
        <taxon>Neopterygii</taxon>
        <taxon>Teleostei</taxon>
        <taxon>Clupei</taxon>
        <taxon>Clupeiformes</taxon>
        <taxon>Clupeoidei</taxon>
        <taxon>Engraulidae</taxon>
        <taxon>Coilinae</taxon>
        <taxon>Coilia</taxon>
    </lineage>
</organism>
<dbReference type="Gene3D" id="1.20.5.170">
    <property type="match status" value="1"/>
</dbReference>
<feature type="compositionally biased region" description="Basic and acidic residues" evidence="1">
    <location>
        <begin position="44"/>
        <end position="59"/>
    </location>
</feature>